<dbReference type="GO" id="GO:0008270">
    <property type="term" value="F:zinc ion binding"/>
    <property type="evidence" value="ECO:0007669"/>
    <property type="project" value="UniProtKB-KW"/>
</dbReference>
<name>A0ABC8VDI7_9POAL</name>
<keyword evidence="5" id="KW-1185">Reference proteome</keyword>
<keyword evidence="2" id="KW-0863">Zinc-finger</keyword>
<dbReference type="CDD" id="cd16649">
    <property type="entry name" value="mRING-HC-C3HC5_CGRF1-like"/>
    <property type="match status" value="1"/>
</dbReference>
<evidence type="ECO:0000313" key="5">
    <source>
        <dbReference type="Proteomes" id="UP001497457"/>
    </source>
</evidence>
<organism evidence="4 5">
    <name type="scientific">Urochloa decumbens</name>
    <dbReference type="NCBI Taxonomy" id="240449"/>
    <lineage>
        <taxon>Eukaryota</taxon>
        <taxon>Viridiplantae</taxon>
        <taxon>Streptophyta</taxon>
        <taxon>Embryophyta</taxon>
        <taxon>Tracheophyta</taxon>
        <taxon>Spermatophyta</taxon>
        <taxon>Magnoliopsida</taxon>
        <taxon>Liliopsida</taxon>
        <taxon>Poales</taxon>
        <taxon>Poaceae</taxon>
        <taxon>PACMAD clade</taxon>
        <taxon>Panicoideae</taxon>
        <taxon>Panicodae</taxon>
        <taxon>Paniceae</taxon>
        <taxon>Melinidinae</taxon>
        <taxon>Urochloa</taxon>
    </lineage>
</organism>
<dbReference type="PANTHER" id="PTHR42647">
    <property type="entry name" value="SBP (S-RIBONUCLEASE BINDING PROTEIN) FAMILY PROTEIN"/>
    <property type="match status" value="1"/>
</dbReference>
<dbReference type="Pfam" id="PF13920">
    <property type="entry name" value="zf-C3HC4_3"/>
    <property type="match status" value="1"/>
</dbReference>
<reference evidence="4" key="1">
    <citation type="submission" date="2024-10" db="EMBL/GenBank/DDBJ databases">
        <authorList>
            <person name="Ryan C."/>
        </authorList>
    </citation>
    <scope>NUCLEOTIDE SEQUENCE [LARGE SCALE GENOMIC DNA]</scope>
</reference>
<dbReference type="AlphaFoldDB" id="A0ABC8VDI7"/>
<dbReference type="InterPro" id="IPR013083">
    <property type="entry name" value="Znf_RING/FYVE/PHD"/>
</dbReference>
<proteinExistence type="predicted"/>
<dbReference type="PIRSF" id="PIRSF036836">
    <property type="entry name" value="RNase_bind_SBP1"/>
    <property type="match status" value="1"/>
</dbReference>
<protein>
    <recommendedName>
        <fullName evidence="6">RING-type domain-containing protein</fullName>
    </recommendedName>
</protein>
<evidence type="ECO:0000256" key="1">
    <source>
        <dbReference type="ARBA" id="ARBA00022723"/>
    </source>
</evidence>
<accession>A0ABC8VDI7</accession>
<evidence type="ECO:0008006" key="6">
    <source>
        <dbReference type="Google" id="ProtNLM"/>
    </source>
</evidence>
<evidence type="ECO:0000256" key="2">
    <source>
        <dbReference type="ARBA" id="ARBA00022771"/>
    </source>
</evidence>
<dbReference type="Proteomes" id="UP001497457">
    <property type="component" value="Chromosome 1b"/>
</dbReference>
<keyword evidence="1" id="KW-0479">Metal-binding</keyword>
<keyword evidence="3" id="KW-0862">Zinc</keyword>
<dbReference type="PANTHER" id="PTHR42647:SF66">
    <property type="entry name" value="BOI-RELATED E3 UBIQUITIN-PROTEIN LIGASE 2-RELATED"/>
    <property type="match status" value="1"/>
</dbReference>
<gene>
    <name evidence="4" type="ORF">URODEC1_LOCUS1840</name>
</gene>
<sequence>MAVHAQYAAHAFPHHDPRAIARSPALDPTTAFLAGHQLGAAVFSDLTCNNDNAPRKRARVADDVAGAGLVMDMQGQRSLLPPVPVPAPHAFAAAGDVQSSRVLWSGAASTSGRAAQASQQGILSHLYRHGVEIDALLRAETERLRAGLQDARRRHARAVFSAAERAASRRLRAAEAGLGSALARSAELDERLRQAAAEAQAWRGVAEGHEAVAAGLRAALDDLLAQSPCGGAGGGGGDADAEDAQSCCDERDEHGAGRSRACRSCGGAEACVLLLPCRHLCLCGVCDAAVDACPVCAAAKNASLHVLLS</sequence>
<evidence type="ECO:0000256" key="3">
    <source>
        <dbReference type="ARBA" id="ARBA00022833"/>
    </source>
</evidence>
<dbReference type="EMBL" id="OZ075111">
    <property type="protein sequence ID" value="CAL4887609.1"/>
    <property type="molecule type" value="Genomic_DNA"/>
</dbReference>
<evidence type="ECO:0000313" key="4">
    <source>
        <dbReference type="EMBL" id="CAL4887609.1"/>
    </source>
</evidence>
<dbReference type="Gene3D" id="3.30.40.10">
    <property type="entry name" value="Zinc/RING finger domain, C3HC4 (zinc finger)"/>
    <property type="match status" value="1"/>
</dbReference>